<protein>
    <submittedName>
        <fullName evidence="3">Transposase</fullName>
    </submittedName>
</protein>
<dbReference type="AlphaFoldDB" id="A0ABD7NGG4"/>
<dbReference type="InterPro" id="IPR047629">
    <property type="entry name" value="IS1182_transpos"/>
</dbReference>
<dbReference type="Proteomes" id="UP000254098">
    <property type="component" value="Unassembled WGS sequence"/>
</dbReference>
<dbReference type="PANTHER" id="PTHR33408:SF4">
    <property type="entry name" value="TRANSPOSASE DDE DOMAIN-CONTAINING PROTEIN"/>
    <property type="match status" value="1"/>
</dbReference>
<dbReference type="InterPro" id="IPR025668">
    <property type="entry name" value="Tnp_DDE_dom"/>
</dbReference>
<evidence type="ECO:0000259" key="1">
    <source>
        <dbReference type="Pfam" id="PF05598"/>
    </source>
</evidence>
<evidence type="ECO:0000313" key="4">
    <source>
        <dbReference type="Proteomes" id="UP000254098"/>
    </source>
</evidence>
<dbReference type="PANTHER" id="PTHR33408">
    <property type="entry name" value="TRANSPOSASE"/>
    <property type="match status" value="1"/>
</dbReference>
<dbReference type="NCBIfam" id="NF033551">
    <property type="entry name" value="transpos_IS1182"/>
    <property type="match status" value="1"/>
</dbReference>
<accession>A0ABD7NGG4</accession>
<feature type="domain" description="Transposase DDE" evidence="2">
    <location>
        <begin position="288"/>
        <end position="407"/>
    </location>
</feature>
<dbReference type="Pfam" id="PF05598">
    <property type="entry name" value="DUF772"/>
    <property type="match status" value="1"/>
</dbReference>
<reference evidence="3 4" key="1">
    <citation type="submission" date="2018-06" db="EMBL/GenBank/DDBJ databases">
        <authorList>
            <consortium name="Pathogen Informatics"/>
            <person name="Doyle S."/>
        </authorList>
    </citation>
    <scope>NUCLEOTIDE SEQUENCE [LARGE SCALE GENOMIC DNA]</scope>
    <source>
        <strain evidence="3 4">NCTC1080</strain>
    </source>
</reference>
<proteinExistence type="predicted"/>
<sequence length="491" mass="57608">MIDFDFIYDLVEDSYSSDNGRPSLDPVMLVKIPLIQCFYGIRSMRQTIKEIEVNTAYRWFLGLTLDDKVPHFTTYGKNYSRRFQDKQVISEIFNQVLHQALMAGLIDPSEIFVDGTHIKAAANNHKYRKEMVVQQAKFMSDQLEFEIDCDRKKHAKKLLKPAIKSEAKEKKISTTDPESGWFHKGDHKEVFAYYTAQVACDKHGWVLAYSVEAGNVHDSQAFPALFTKLELFSPQFLIADSGYKTPSIAKFLLEKTITPVFPYTRPRGIKGKLRPKDFVYDEYYDCYLCPENHELTYRTTTRDGYREYKSDPQICVTCPLLSICTESQNHQKVVTRHIWKDEMEICEDIRHRRGMKELYQKRKETIERLFGTAKEYHNLRYTREKGKPKMEDKVGLTLACLNIKKLVKIMAGKPFYFWKIWFYPHFLLQRLGTSKKTNHKSKFVFSLKLWLVIIQSKFFNCLTSLLNGSSISSLITIFSNFKKTFRNRLHF</sequence>
<dbReference type="EMBL" id="UHHS01000001">
    <property type="protein sequence ID" value="SUO78789.1"/>
    <property type="molecule type" value="Genomic_DNA"/>
</dbReference>
<gene>
    <name evidence="3" type="ORF">NCTC1080_01725</name>
</gene>
<evidence type="ECO:0000259" key="2">
    <source>
        <dbReference type="Pfam" id="PF13751"/>
    </source>
</evidence>
<dbReference type="Pfam" id="PF13751">
    <property type="entry name" value="DDE_Tnp_1_6"/>
    <property type="match status" value="1"/>
</dbReference>
<comment type="caution">
    <text evidence="3">The sequence shown here is derived from an EMBL/GenBank/DDBJ whole genome shotgun (WGS) entry which is preliminary data.</text>
</comment>
<keyword evidence="4" id="KW-1185">Reference proteome</keyword>
<feature type="domain" description="Transposase InsH N-terminal" evidence="1">
    <location>
        <begin position="1"/>
        <end position="81"/>
    </location>
</feature>
<organism evidence="3 4">
    <name type="scientific">Streptococcus viridans</name>
    <dbReference type="NCBI Taxonomy" id="78535"/>
    <lineage>
        <taxon>Bacteria</taxon>
        <taxon>Bacillati</taxon>
        <taxon>Bacillota</taxon>
        <taxon>Bacilli</taxon>
        <taxon>Lactobacillales</taxon>
        <taxon>Streptococcaceae</taxon>
        <taxon>Streptococcus</taxon>
    </lineage>
</organism>
<name>A0ABD7NGG4_9STRE</name>
<dbReference type="InterPro" id="IPR008490">
    <property type="entry name" value="Transposase_InsH_N"/>
</dbReference>
<evidence type="ECO:0000313" key="3">
    <source>
        <dbReference type="EMBL" id="SUO78789.1"/>
    </source>
</evidence>